<evidence type="ECO:0000313" key="3">
    <source>
        <dbReference type="Proteomes" id="UP000243255"/>
    </source>
</evidence>
<dbReference type="Proteomes" id="UP000243255">
    <property type="component" value="Unassembled WGS sequence"/>
</dbReference>
<dbReference type="RefSeq" id="WP_073124950.1">
    <property type="nucleotide sequence ID" value="NZ_BAABCH010000002.1"/>
</dbReference>
<evidence type="ECO:0000313" key="2">
    <source>
        <dbReference type="EMBL" id="SHG80948.1"/>
    </source>
</evidence>
<dbReference type="InterPro" id="IPR011437">
    <property type="entry name" value="DUF1540"/>
</dbReference>
<accession>A0A1M5MUG5</accession>
<reference evidence="3" key="1">
    <citation type="submission" date="2016-11" db="EMBL/GenBank/DDBJ databases">
        <authorList>
            <person name="Varghese N."/>
            <person name="Submissions S."/>
        </authorList>
    </citation>
    <scope>NUCLEOTIDE SEQUENCE [LARGE SCALE GENOMIC DNA]</scope>
    <source>
        <strain evidence="3">DSM 2635</strain>
    </source>
</reference>
<dbReference type="PROSITE" id="PS51257">
    <property type="entry name" value="PROKAR_LIPOPROTEIN"/>
    <property type="match status" value="1"/>
</dbReference>
<dbReference type="AlphaFoldDB" id="A0A1M5MUG5"/>
<protein>
    <recommendedName>
        <fullName evidence="1">DUF1540 domain-containing protein</fullName>
    </recommendedName>
</protein>
<name>A0A1M5MUG5_9FIRM</name>
<gene>
    <name evidence="2" type="ORF">SAMN04488530_10821</name>
</gene>
<dbReference type="Pfam" id="PF07561">
    <property type="entry name" value="DUF1540"/>
    <property type="match status" value="2"/>
</dbReference>
<keyword evidence="3" id="KW-1185">Reference proteome</keyword>
<feature type="domain" description="DUF1540" evidence="1">
    <location>
        <begin position="7"/>
        <end position="44"/>
    </location>
</feature>
<evidence type="ECO:0000259" key="1">
    <source>
        <dbReference type="Pfam" id="PF07561"/>
    </source>
</evidence>
<organism evidence="2 3">
    <name type="scientific">Asaccharospora irregularis DSM 2635</name>
    <dbReference type="NCBI Taxonomy" id="1121321"/>
    <lineage>
        <taxon>Bacteria</taxon>
        <taxon>Bacillati</taxon>
        <taxon>Bacillota</taxon>
        <taxon>Clostridia</taxon>
        <taxon>Peptostreptococcales</taxon>
        <taxon>Peptostreptococcaceae</taxon>
        <taxon>Asaccharospora</taxon>
    </lineage>
</organism>
<sequence>MEKCNLSCSANSCVYNTSGSCYAGAIKVDGKQATTTSNTFCSSYVDRAASGINNVANGSNEVCTNNIRCEAYNCKYNEEKLCKADEVHINKKNASCETFVCE</sequence>
<dbReference type="EMBL" id="FQWX01000008">
    <property type="protein sequence ID" value="SHG80948.1"/>
    <property type="molecule type" value="Genomic_DNA"/>
</dbReference>
<proteinExistence type="predicted"/>
<dbReference type="OrthoDB" id="1754178at2"/>
<feature type="domain" description="DUF1540" evidence="1">
    <location>
        <begin position="67"/>
        <end position="99"/>
    </location>
</feature>